<proteinExistence type="predicted"/>
<dbReference type="Gene3D" id="1.10.10.10">
    <property type="entry name" value="Winged helix-like DNA-binding domain superfamily/Winged helix DNA-binding domain"/>
    <property type="match status" value="1"/>
</dbReference>
<dbReference type="CDD" id="cd00090">
    <property type="entry name" value="HTH_ARSR"/>
    <property type="match status" value="1"/>
</dbReference>
<dbReference type="RefSeq" id="WP_130343557.1">
    <property type="nucleotide sequence ID" value="NZ_SGWQ01000002.1"/>
</dbReference>
<dbReference type="InterPro" id="IPR011991">
    <property type="entry name" value="ArsR-like_HTH"/>
</dbReference>
<evidence type="ECO:0000313" key="2">
    <source>
        <dbReference type="EMBL" id="RZS43763.1"/>
    </source>
</evidence>
<dbReference type="InterPro" id="IPR036390">
    <property type="entry name" value="WH_DNA-bd_sf"/>
</dbReference>
<evidence type="ECO:0000313" key="3">
    <source>
        <dbReference type="Proteomes" id="UP000294257"/>
    </source>
</evidence>
<sequence length="193" mass="21981">MTERDARGRKTADLNAKTLRAMAHPLRVRLVGILRMDGPATATGLAKRVGESSGTTSWHLRQLAEVGMVEEDADRGNKRERWWRAAHAGHRTGHELYSDPELAGPASDYLHSILTTHYRAAADFVSERQEWPAWQGAWDFSDYLLHLTPEKARELNEKVDALVESYRRDPGEGDELVAVQWHAFPRKRHPERP</sequence>
<keyword evidence="3" id="KW-1185">Reference proteome</keyword>
<gene>
    <name evidence="2" type="ORF">EV193_102744</name>
</gene>
<dbReference type="Proteomes" id="UP000294257">
    <property type="component" value="Unassembled WGS sequence"/>
</dbReference>
<name>A0A4V2EU92_9PSEU</name>
<dbReference type="InterPro" id="IPR036388">
    <property type="entry name" value="WH-like_DNA-bd_sf"/>
</dbReference>
<dbReference type="AlphaFoldDB" id="A0A4V2EU92"/>
<dbReference type="EMBL" id="SGWQ01000002">
    <property type="protein sequence ID" value="RZS43763.1"/>
    <property type="molecule type" value="Genomic_DNA"/>
</dbReference>
<dbReference type="SMART" id="SM00418">
    <property type="entry name" value="HTH_ARSR"/>
    <property type="match status" value="1"/>
</dbReference>
<dbReference type="GO" id="GO:0003700">
    <property type="term" value="F:DNA-binding transcription factor activity"/>
    <property type="evidence" value="ECO:0007669"/>
    <property type="project" value="InterPro"/>
</dbReference>
<reference evidence="2 3" key="1">
    <citation type="submission" date="2019-02" db="EMBL/GenBank/DDBJ databases">
        <title>Genomic Encyclopedia of Type Strains, Phase IV (KMG-IV): sequencing the most valuable type-strain genomes for metagenomic binning, comparative biology and taxonomic classification.</title>
        <authorList>
            <person name="Goeker M."/>
        </authorList>
    </citation>
    <scope>NUCLEOTIDE SEQUENCE [LARGE SCALE GENOMIC DNA]</scope>
    <source>
        <strain evidence="2 3">DSM 101727</strain>
    </source>
</reference>
<evidence type="ECO:0000259" key="1">
    <source>
        <dbReference type="SMART" id="SM00418"/>
    </source>
</evidence>
<comment type="caution">
    <text evidence="2">The sequence shown here is derived from an EMBL/GenBank/DDBJ whole genome shotgun (WGS) entry which is preliminary data.</text>
</comment>
<dbReference type="Pfam" id="PF12840">
    <property type="entry name" value="HTH_20"/>
    <property type="match status" value="1"/>
</dbReference>
<dbReference type="InterPro" id="IPR001845">
    <property type="entry name" value="HTH_ArsR_DNA-bd_dom"/>
</dbReference>
<accession>A0A4V2EU92</accession>
<protein>
    <submittedName>
        <fullName evidence="2">ArsR family transcriptional regulator</fullName>
    </submittedName>
</protein>
<dbReference type="SUPFAM" id="SSF46785">
    <property type="entry name" value="Winged helix' DNA-binding domain"/>
    <property type="match status" value="1"/>
</dbReference>
<organism evidence="2 3">
    <name type="scientific">Herbihabitans rhizosphaerae</name>
    <dbReference type="NCBI Taxonomy" id="1872711"/>
    <lineage>
        <taxon>Bacteria</taxon>
        <taxon>Bacillati</taxon>
        <taxon>Actinomycetota</taxon>
        <taxon>Actinomycetes</taxon>
        <taxon>Pseudonocardiales</taxon>
        <taxon>Pseudonocardiaceae</taxon>
        <taxon>Herbihabitans</taxon>
    </lineage>
</organism>
<dbReference type="OrthoDB" id="7945987at2"/>
<feature type="domain" description="HTH arsR-type" evidence="1">
    <location>
        <begin position="17"/>
        <end position="111"/>
    </location>
</feature>